<dbReference type="Proteomes" id="UP001642360">
    <property type="component" value="Unassembled WGS sequence"/>
</dbReference>
<proteinExistence type="predicted"/>
<dbReference type="SUPFAM" id="SSF47370">
    <property type="entry name" value="Bromodomain"/>
    <property type="match status" value="1"/>
</dbReference>
<feature type="coiled-coil region" evidence="3">
    <location>
        <begin position="488"/>
        <end position="546"/>
    </location>
</feature>
<feature type="compositionally biased region" description="Polar residues" evidence="4">
    <location>
        <begin position="247"/>
        <end position="259"/>
    </location>
</feature>
<dbReference type="PANTHER" id="PTHR46136:SF19">
    <property type="entry name" value="TRANSCRIPTION FACTOR GTE12"/>
    <property type="match status" value="1"/>
</dbReference>
<keyword evidence="7" id="KW-1185">Reference proteome</keyword>
<evidence type="ECO:0000313" key="6">
    <source>
        <dbReference type="EMBL" id="CAK9136627.1"/>
    </source>
</evidence>
<dbReference type="InterPro" id="IPR001487">
    <property type="entry name" value="Bromodomain"/>
</dbReference>
<feature type="compositionally biased region" description="Low complexity" evidence="4">
    <location>
        <begin position="345"/>
        <end position="356"/>
    </location>
</feature>
<dbReference type="SMART" id="SM00297">
    <property type="entry name" value="BROMO"/>
    <property type="match status" value="1"/>
</dbReference>
<protein>
    <recommendedName>
        <fullName evidence="5">Bromo domain-containing protein</fullName>
    </recommendedName>
</protein>
<evidence type="ECO:0000259" key="5">
    <source>
        <dbReference type="PROSITE" id="PS50014"/>
    </source>
</evidence>
<gene>
    <name evidence="6" type="ORF">ILEXP_LOCUS3621</name>
</gene>
<keyword evidence="3" id="KW-0175">Coiled coil</keyword>
<evidence type="ECO:0000313" key="7">
    <source>
        <dbReference type="Proteomes" id="UP001642360"/>
    </source>
</evidence>
<evidence type="ECO:0000256" key="3">
    <source>
        <dbReference type="SAM" id="Coils"/>
    </source>
</evidence>
<dbReference type="EMBL" id="CAUOFW020000768">
    <property type="protein sequence ID" value="CAK9136627.1"/>
    <property type="molecule type" value="Genomic_DNA"/>
</dbReference>
<dbReference type="PROSITE" id="PS50014">
    <property type="entry name" value="BROMODOMAIN_2"/>
    <property type="match status" value="1"/>
</dbReference>
<feature type="compositionally biased region" description="Polar residues" evidence="4">
    <location>
        <begin position="329"/>
        <end position="343"/>
    </location>
</feature>
<organism evidence="6 7">
    <name type="scientific">Ilex paraguariensis</name>
    <name type="common">yerba mate</name>
    <dbReference type="NCBI Taxonomy" id="185542"/>
    <lineage>
        <taxon>Eukaryota</taxon>
        <taxon>Viridiplantae</taxon>
        <taxon>Streptophyta</taxon>
        <taxon>Embryophyta</taxon>
        <taxon>Tracheophyta</taxon>
        <taxon>Spermatophyta</taxon>
        <taxon>Magnoliopsida</taxon>
        <taxon>eudicotyledons</taxon>
        <taxon>Gunneridae</taxon>
        <taxon>Pentapetalae</taxon>
        <taxon>asterids</taxon>
        <taxon>campanulids</taxon>
        <taxon>Aquifoliales</taxon>
        <taxon>Aquifoliaceae</taxon>
        <taxon>Ilex</taxon>
    </lineage>
</organism>
<sequence>MVSERQSGKLGGSPLQSLCFPTMAVTENGVKKKLKIKFCASKKVEAEQGIESCKFSQQMFKNDECGRNMSSNGNKKSEMNKAQKIVIRSSGDLYSADSLKVKLPIPGSNKRGPSGMVDGQMEKRQKIDRTLKQQCSSILKMLMTHRSGWVFNKPVDPLALNIPDYFSIIAEPMDLGTIKTKLEGNVYFSVDEFEADVRLTFSNAMLYNPPSNNVHHMAKELDNIFGRRWKLLEEKWNCDSKKVEQSISSGRAKNNTDTMQACHKKSPIRASFPLKKSMSPKDKQTQRKERMEAPTGSLDVRSLKVESKKATQNGGRLLIGKFVRKGTDSGSASAGNFATTEPPFSSAASKSGSGDSVICQCSPQNEYSHASFSDVSSDRSLVQHHGGVLKLDSEVKTMPPSHTSKSDPDSGGAVSALDEEIIHSSPRPSTSATSATSGEGWAPLIDVQLSPKKALRAAMLKSRFADTILKAKQKTLLDHGDKADPATLQQEKERLEKQQREEKAMIEAQIKAAEAASRLKAEAELKMQREREREAARIALQKMEKTVEIDENLQILKDLELLRQCSLSDHSLNGEDGSGVVLEAVEWGHSGNPLEQLGLYIKEEYMVDDDEEAILNGDGEEGEIFS</sequence>
<feature type="domain" description="Bromo" evidence="5">
    <location>
        <begin position="143"/>
        <end position="215"/>
    </location>
</feature>
<evidence type="ECO:0000256" key="2">
    <source>
        <dbReference type="PROSITE-ProRule" id="PRU00035"/>
    </source>
</evidence>
<dbReference type="InterPro" id="IPR052442">
    <property type="entry name" value="Env_Response_Regulator"/>
</dbReference>
<name>A0ABC8QW23_9AQUA</name>
<feature type="region of interest" description="Disordered" evidence="4">
    <location>
        <begin position="383"/>
        <end position="414"/>
    </location>
</feature>
<dbReference type="InterPro" id="IPR036427">
    <property type="entry name" value="Bromodomain-like_sf"/>
</dbReference>
<reference evidence="6 7" key="1">
    <citation type="submission" date="2024-02" db="EMBL/GenBank/DDBJ databases">
        <authorList>
            <person name="Vignale AGUSTIN F."/>
            <person name="Sosa J E."/>
            <person name="Modenutti C."/>
        </authorList>
    </citation>
    <scope>NUCLEOTIDE SEQUENCE [LARGE SCALE GENOMIC DNA]</scope>
</reference>
<dbReference type="PRINTS" id="PR00503">
    <property type="entry name" value="BROMODOMAIN"/>
</dbReference>
<accession>A0ABC8QW23</accession>
<dbReference type="Pfam" id="PF00439">
    <property type="entry name" value="Bromodomain"/>
    <property type="match status" value="1"/>
</dbReference>
<evidence type="ECO:0000256" key="4">
    <source>
        <dbReference type="SAM" id="MobiDB-lite"/>
    </source>
</evidence>
<dbReference type="PANTHER" id="PTHR46136">
    <property type="entry name" value="TRANSCRIPTION FACTOR GTE8"/>
    <property type="match status" value="1"/>
</dbReference>
<evidence type="ECO:0000256" key="1">
    <source>
        <dbReference type="ARBA" id="ARBA00023117"/>
    </source>
</evidence>
<keyword evidence="1 2" id="KW-0103">Bromodomain</keyword>
<feature type="region of interest" description="Disordered" evidence="4">
    <location>
        <begin position="247"/>
        <end position="311"/>
    </location>
</feature>
<feature type="region of interest" description="Disordered" evidence="4">
    <location>
        <begin position="329"/>
        <end position="357"/>
    </location>
</feature>
<dbReference type="Gene3D" id="1.20.920.10">
    <property type="entry name" value="Bromodomain-like"/>
    <property type="match status" value="1"/>
</dbReference>
<comment type="caution">
    <text evidence="6">The sequence shown here is derived from an EMBL/GenBank/DDBJ whole genome shotgun (WGS) entry which is preliminary data.</text>
</comment>
<feature type="compositionally biased region" description="Basic and acidic residues" evidence="4">
    <location>
        <begin position="279"/>
        <end position="292"/>
    </location>
</feature>
<dbReference type="AlphaFoldDB" id="A0ABC8QW23"/>